<reference evidence="14" key="2">
    <citation type="submission" date="2025-09" db="UniProtKB">
        <authorList>
            <consortium name="Ensembl"/>
        </authorList>
    </citation>
    <scope>IDENTIFICATION</scope>
</reference>
<evidence type="ECO:0000256" key="2">
    <source>
        <dbReference type="ARBA" id="ARBA00022475"/>
    </source>
</evidence>
<evidence type="ECO:0000256" key="6">
    <source>
        <dbReference type="ARBA" id="ARBA00022989"/>
    </source>
</evidence>
<dbReference type="InterPro" id="IPR000276">
    <property type="entry name" value="GPCR_Rhodpsn"/>
</dbReference>
<keyword evidence="10 11" id="KW-0807">Transducer</keyword>
<keyword evidence="9 11" id="KW-0675">Receptor</keyword>
<dbReference type="PRINTS" id="PR00237">
    <property type="entry name" value="GPCRRHODOPSN"/>
</dbReference>
<feature type="transmembrane region" description="Helical" evidence="12">
    <location>
        <begin position="98"/>
        <end position="120"/>
    </location>
</feature>
<dbReference type="InterPro" id="IPR000725">
    <property type="entry name" value="Olfact_rcpt"/>
</dbReference>
<evidence type="ECO:0000259" key="13">
    <source>
        <dbReference type="PROSITE" id="PS50262"/>
    </source>
</evidence>
<dbReference type="Ensembl" id="ENSSPUT00000001951.1">
    <property type="protein sequence ID" value="ENSSPUP00000001851.1"/>
    <property type="gene ID" value="ENSSPUG00000001430.1"/>
</dbReference>
<accession>A0A8D0L219</accession>
<keyword evidence="6 12" id="KW-1133">Transmembrane helix</keyword>
<evidence type="ECO:0000313" key="15">
    <source>
        <dbReference type="Proteomes" id="UP000694392"/>
    </source>
</evidence>
<dbReference type="InterPro" id="IPR017452">
    <property type="entry name" value="GPCR_Rhodpsn_7TM"/>
</dbReference>
<feature type="transmembrane region" description="Helical" evidence="12">
    <location>
        <begin position="271"/>
        <end position="291"/>
    </location>
</feature>
<proteinExistence type="inferred from homology"/>
<feature type="domain" description="G-protein coupled receptors family 1 profile" evidence="13">
    <location>
        <begin position="41"/>
        <end position="289"/>
    </location>
</feature>
<dbReference type="FunFam" id="1.20.1070.10:FF:000005">
    <property type="entry name" value="Olfactory receptor"/>
    <property type="match status" value="1"/>
</dbReference>
<feature type="transmembrane region" description="Helical" evidence="12">
    <location>
        <begin position="60"/>
        <end position="78"/>
    </location>
</feature>
<evidence type="ECO:0000256" key="12">
    <source>
        <dbReference type="RuleBase" id="RU363047"/>
    </source>
</evidence>
<dbReference type="PROSITE" id="PS50262">
    <property type="entry name" value="G_PROTEIN_RECEP_F1_2"/>
    <property type="match status" value="1"/>
</dbReference>
<evidence type="ECO:0000256" key="7">
    <source>
        <dbReference type="ARBA" id="ARBA00023040"/>
    </source>
</evidence>
<sequence>MGAGNQTIVTEFILIGLSNQPKTRAALFFFFLVVYLITLVGNSLIILVVRVDPRLQTTMYFFLSNLSFLDICYSSGSVPQVLANCLKDRPTISFGRCLAQMSITLFLGVTECILLAAMAYDRYVAISNPLRYTLIMNKRVCIQMAVGSWTSAFLLTIVPSFSMQANLCGHNEVDHFTCEVVALLKLACSDTSVNQLLMFASALLTLLLPFSFIIISYTRIIVVILRIHSAGSRFKAFSTCGSHLAVVTIFYGTAIFMYVRPHSKPSQAQDKMVSVFYGAVTPMLNPLIYTLRNQEVKGALRRMTWRKGDY</sequence>
<dbReference type="CDD" id="cd15431">
    <property type="entry name" value="7tmA_OR13H-like"/>
    <property type="match status" value="1"/>
</dbReference>
<dbReference type="GeneTree" id="ENSGT01140000282496"/>
<keyword evidence="2 12" id="KW-1003">Cell membrane</keyword>
<feature type="transmembrane region" description="Helical" evidence="12">
    <location>
        <begin position="140"/>
        <end position="161"/>
    </location>
</feature>
<evidence type="ECO:0000256" key="9">
    <source>
        <dbReference type="ARBA" id="ARBA00023170"/>
    </source>
</evidence>
<evidence type="ECO:0000256" key="3">
    <source>
        <dbReference type="ARBA" id="ARBA00022606"/>
    </source>
</evidence>
<dbReference type="GO" id="GO:0005886">
    <property type="term" value="C:plasma membrane"/>
    <property type="evidence" value="ECO:0007669"/>
    <property type="project" value="UniProtKB-SubCell"/>
</dbReference>
<dbReference type="PROSITE" id="PS00237">
    <property type="entry name" value="G_PROTEIN_RECEP_F1_1"/>
    <property type="match status" value="1"/>
</dbReference>
<evidence type="ECO:0000313" key="14">
    <source>
        <dbReference type="Ensembl" id="ENSSPUP00000001851.1"/>
    </source>
</evidence>
<evidence type="ECO:0000256" key="10">
    <source>
        <dbReference type="ARBA" id="ARBA00023224"/>
    </source>
</evidence>
<dbReference type="OMA" id="AIPAHFC"/>
<dbReference type="SUPFAM" id="SSF81321">
    <property type="entry name" value="Family A G protein-coupled receptor-like"/>
    <property type="match status" value="1"/>
</dbReference>
<keyword evidence="8 12" id="KW-0472">Membrane</keyword>
<dbReference type="Proteomes" id="UP000694392">
    <property type="component" value="Unplaced"/>
</dbReference>
<keyword evidence="4 11" id="KW-0812">Transmembrane</keyword>
<evidence type="ECO:0000256" key="5">
    <source>
        <dbReference type="ARBA" id="ARBA00022725"/>
    </source>
</evidence>
<evidence type="ECO:0000256" key="4">
    <source>
        <dbReference type="ARBA" id="ARBA00022692"/>
    </source>
</evidence>
<feature type="transmembrane region" description="Helical" evidence="12">
    <location>
        <begin position="237"/>
        <end position="259"/>
    </location>
</feature>
<feature type="transmembrane region" description="Helical" evidence="12">
    <location>
        <begin position="199"/>
        <end position="225"/>
    </location>
</feature>
<organism evidence="14 15">
    <name type="scientific">Sphenodon punctatus</name>
    <name type="common">Tuatara</name>
    <name type="synonym">Hatteria punctata</name>
    <dbReference type="NCBI Taxonomy" id="8508"/>
    <lineage>
        <taxon>Eukaryota</taxon>
        <taxon>Metazoa</taxon>
        <taxon>Chordata</taxon>
        <taxon>Craniata</taxon>
        <taxon>Vertebrata</taxon>
        <taxon>Euteleostomi</taxon>
        <taxon>Lepidosauria</taxon>
        <taxon>Sphenodontia</taxon>
        <taxon>Sphenodontidae</taxon>
        <taxon>Sphenodon</taxon>
    </lineage>
</organism>
<feature type="transmembrane region" description="Helical" evidence="12">
    <location>
        <begin position="26"/>
        <end position="48"/>
    </location>
</feature>
<dbReference type="GO" id="GO:0004984">
    <property type="term" value="F:olfactory receptor activity"/>
    <property type="evidence" value="ECO:0007669"/>
    <property type="project" value="InterPro"/>
</dbReference>
<dbReference type="Pfam" id="PF13853">
    <property type="entry name" value="7tm_4"/>
    <property type="match status" value="1"/>
</dbReference>
<dbReference type="PRINTS" id="PR00245">
    <property type="entry name" value="OLFACTORYR"/>
</dbReference>
<dbReference type="Gene3D" id="1.20.1070.10">
    <property type="entry name" value="Rhodopsin 7-helix transmembrane proteins"/>
    <property type="match status" value="1"/>
</dbReference>
<dbReference type="PANTHER" id="PTHR26453">
    <property type="entry name" value="OLFACTORY RECEPTOR"/>
    <property type="match status" value="1"/>
</dbReference>
<evidence type="ECO:0000256" key="1">
    <source>
        <dbReference type="ARBA" id="ARBA00004651"/>
    </source>
</evidence>
<name>A0A8D0L219_SPHPU</name>
<comment type="subcellular location">
    <subcellularLocation>
        <location evidence="1 12">Cell membrane</location>
        <topology evidence="1 12">Multi-pass membrane protein</topology>
    </subcellularLocation>
</comment>
<keyword evidence="5 12" id="KW-0552">Olfaction</keyword>
<keyword evidence="3 12" id="KW-0716">Sensory transduction</keyword>
<evidence type="ECO:0000256" key="8">
    <source>
        <dbReference type="ARBA" id="ARBA00023136"/>
    </source>
</evidence>
<reference evidence="14" key="1">
    <citation type="submission" date="2025-08" db="UniProtKB">
        <authorList>
            <consortium name="Ensembl"/>
        </authorList>
    </citation>
    <scope>IDENTIFICATION</scope>
</reference>
<protein>
    <recommendedName>
        <fullName evidence="12">Olfactory receptor</fullName>
    </recommendedName>
</protein>
<keyword evidence="7 11" id="KW-0297">G-protein coupled receptor</keyword>
<dbReference type="AlphaFoldDB" id="A0A8D0L219"/>
<keyword evidence="15" id="KW-1185">Reference proteome</keyword>
<dbReference type="GO" id="GO:0004930">
    <property type="term" value="F:G protein-coupled receptor activity"/>
    <property type="evidence" value="ECO:0007669"/>
    <property type="project" value="UniProtKB-KW"/>
</dbReference>
<evidence type="ECO:0000256" key="11">
    <source>
        <dbReference type="RuleBase" id="RU000688"/>
    </source>
</evidence>
<comment type="similarity">
    <text evidence="11">Belongs to the G-protein coupled receptor 1 family.</text>
</comment>